<evidence type="ECO:0000256" key="5">
    <source>
        <dbReference type="ARBA" id="ARBA00022833"/>
    </source>
</evidence>
<keyword evidence="3" id="KW-0677">Repeat</keyword>
<keyword evidence="2" id="KW-0479">Metal-binding</keyword>
<dbReference type="OrthoDB" id="6105938at2759"/>
<protein>
    <recommendedName>
        <fullName evidence="7">C2H2-type domain-containing protein</fullName>
    </recommendedName>
</protein>
<dbReference type="InterPro" id="IPR050888">
    <property type="entry name" value="ZnF_C2H2-type_TF"/>
</dbReference>
<evidence type="ECO:0000313" key="8">
    <source>
        <dbReference type="EMBL" id="KAH7083692.1"/>
    </source>
</evidence>
<evidence type="ECO:0000256" key="3">
    <source>
        <dbReference type="ARBA" id="ARBA00022737"/>
    </source>
</evidence>
<dbReference type="GO" id="GO:0005634">
    <property type="term" value="C:nucleus"/>
    <property type="evidence" value="ECO:0007669"/>
    <property type="project" value="UniProtKB-SubCell"/>
</dbReference>
<dbReference type="AlphaFoldDB" id="A0A8K0R4B8"/>
<dbReference type="PANTHER" id="PTHR24406">
    <property type="entry name" value="TRANSCRIPTIONAL REPRESSOR CTCFL-RELATED"/>
    <property type="match status" value="1"/>
</dbReference>
<evidence type="ECO:0000256" key="1">
    <source>
        <dbReference type="ARBA" id="ARBA00004123"/>
    </source>
</evidence>
<dbReference type="SMART" id="SM00355">
    <property type="entry name" value="ZnF_C2H2"/>
    <property type="match status" value="4"/>
</dbReference>
<gene>
    <name evidence="8" type="ORF">FB567DRAFT_529726</name>
</gene>
<dbReference type="InterPro" id="IPR013087">
    <property type="entry name" value="Znf_C2H2_type"/>
</dbReference>
<evidence type="ECO:0000256" key="6">
    <source>
        <dbReference type="ARBA" id="ARBA00023242"/>
    </source>
</evidence>
<dbReference type="PROSITE" id="PS00028">
    <property type="entry name" value="ZINC_FINGER_C2H2_1"/>
    <property type="match status" value="2"/>
</dbReference>
<keyword evidence="9" id="KW-1185">Reference proteome</keyword>
<evidence type="ECO:0000256" key="4">
    <source>
        <dbReference type="ARBA" id="ARBA00022771"/>
    </source>
</evidence>
<feature type="domain" description="C2H2-type" evidence="7">
    <location>
        <begin position="93"/>
        <end position="113"/>
    </location>
</feature>
<sequence length="239" mass="27876">MSRITYDPLNNDYECDYCHAVYFDTQWQVMQHQSKVHFVCPLCPKKYTSWYALKNHCRESEHSRVCEGCYAGGKIWLFDSSGYKRHIVDENVCEKCERHFGSHSNLIHHNLKHLEAIYACSGCSQKFRTFSGKVIHWESGSCNSGVHEFDLGFSAARCFQWKKYFIRKCDREDLLAIHVNQDAREYSSSDPRFYKCPTCDRKFFKLSGLFMHVESPSCNQTLDEGAIGKLRVYLSKCHG</sequence>
<reference evidence="8" key="1">
    <citation type="journal article" date="2021" name="Nat. Commun.">
        <title>Genetic determinants of endophytism in the Arabidopsis root mycobiome.</title>
        <authorList>
            <person name="Mesny F."/>
            <person name="Miyauchi S."/>
            <person name="Thiergart T."/>
            <person name="Pickel B."/>
            <person name="Atanasova L."/>
            <person name="Karlsson M."/>
            <person name="Huettel B."/>
            <person name="Barry K.W."/>
            <person name="Haridas S."/>
            <person name="Chen C."/>
            <person name="Bauer D."/>
            <person name="Andreopoulos W."/>
            <person name="Pangilinan J."/>
            <person name="LaButti K."/>
            <person name="Riley R."/>
            <person name="Lipzen A."/>
            <person name="Clum A."/>
            <person name="Drula E."/>
            <person name="Henrissat B."/>
            <person name="Kohler A."/>
            <person name="Grigoriev I.V."/>
            <person name="Martin F.M."/>
            <person name="Hacquard S."/>
        </authorList>
    </citation>
    <scope>NUCLEOTIDE SEQUENCE</scope>
    <source>
        <strain evidence="8">MPI-SDFR-AT-0120</strain>
    </source>
</reference>
<evidence type="ECO:0000259" key="7">
    <source>
        <dbReference type="PROSITE" id="PS00028"/>
    </source>
</evidence>
<dbReference type="SUPFAM" id="SSF57667">
    <property type="entry name" value="beta-beta-alpha zinc fingers"/>
    <property type="match status" value="1"/>
</dbReference>
<accession>A0A8K0R4B8</accession>
<evidence type="ECO:0000256" key="2">
    <source>
        <dbReference type="ARBA" id="ARBA00022723"/>
    </source>
</evidence>
<feature type="domain" description="C2H2-type" evidence="7">
    <location>
        <begin position="40"/>
        <end position="62"/>
    </location>
</feature>
<dbReference type="EMBL" id="JAGMVJ010000013">
    <property type="protein sequence ID" value="KAH7083692.1"/>
    <property type="molecule type" value="Genomic_DNA"/>
</dbReference>
<comment type="subcellular location">
    <subcellularLocation>
        <location evidence="1">Nucleus</location>
    </subcellularLocation>
</comment>
<name>A0A8K0R4B8_9PLEO</name>
<comment type="caution">
    <text evidence="8">The sequence shown here is derived from an EMBL/GenBank/DDBJ whole genome shotgun (WGS) entry which is preliminary data.</text>
</comment>
<keyword evidence="6" id="KW-0539">Nucleus</keyword>
<dbReference type="InterPro" id="IPR036236">
    <property type="entry name" value="Znf_C2H2_sf"/>
</dbReference>
<dbReference type="Proteomes" id="UP000813461">
    <property type="component" value="Unassembled WGS sequence"/>
</dbReference>
<dbReference type="Pfam" id="PF00096">
    <property type="entry name" value="zf-C2H2"/>
    <property type="match status" value="1"/>
</dbReference>
<evidence type="ECO:0000313" key="9">
    <source>
        <dbReference type="Proteomes" id="UP000813461"/>
    </source>
</evidence>
<keyword evidence="4" id="KW-0863">Zinc-finger</keyword>
<proteinExistence type="predicted"/>
<dbReference type="GO" id="GO:0008270">
    <property type="term" value="F:zinc ion binding"/>
    <property type="evidence" value="ECO:0007669"/>
    <property type="project" value="UniProtKB-KW"/>
</dbReference>
<organism evidence="8 9">
    <name type="scientific">Paraphoma chrysanthemicola</name>
    <dbReference type="NCBI Taxonomy" id="798071"/>
    <lineage>
        <taxon>Eukaryota</taxon>
        <taxon>Fungi</taxon>
        <taxon>Dikarya</taxon>
        <taxon>Ascomycota</taxon>
        <taxon>Pezizomycotina</taxon>
        <taxon>Dothideomycetes</taxon>
        <taxon>Pleosporomycetidae</taxon>
        <taxon>Pleosporales</taxon>
        <taxon>Pleosporineae</taxon>
        <taxon>Phaeosphaeriaceae</taxon>
        <taxon>Paraphoma</taxon>
    </lineage>
</organism>
<dbReference type="Gene3D" id="3.30.160.60">
    <property type="entry name" value="Classic Zinc Finger"/>
    <property type="match status" value="2"/>
</dbReference>
<keyword evidence="5" id="KW-0862">Zinc</keyword>